<feature type="region of interest" description="Disordered" evidence="5">
    <location>
        <begin position="177"/>
        <end position="254"/>
    </location>
</feature>
<feature type="coiled-coil region" evidence="4">
    <location>
        <begin position="329"/>
        <end position="363"/>
    </location>
</feature>
<dbReference type="AlphaFoldDB" id="A0A1V6TLD7"/>
<dbReference type="InterPro" id="IPR013083">
    <property type="entry name" value="Znf_RING/FYVE/PHD"/>
</dbReference>
<keyword evidence="3" id="KW-0862">Zinc</keyword>
<accession>A0A1V6TLD7</accession>
<feature type="region of interest" description="Disordered" evidence="5">
    <location>
        <begin position="137"/>
        <end position="163"/>
    </location>
</feature>
<dbReference type="Proteomes" id="UP000191285">
    <property type="component" value="Unassembled WGS sequence"/>
</dbReference>
<feature type="compositionally biased region" description="Polar residues" evidence="5">
    <location>
        <begin position="216"/>
        <end position="240"/>
    </location>
</feature>
<evidence type="ECO:0000313" key="8">
    <source>
        <dbReference type="Proteomes" id="UP000191285"/>
    </source>
</evidence>
<protein>
    <recommendedName>
        <fullName evidence="6">Zinc finger PHD-type domain-containing protein</fullName>
    </recommendedName>
</protein>
<evidence type="ECO:0000256" key="5">
    <source>
        <dbReference type="SAM" id="MobiDB-lite"/>
    </source>
</evidence>
<keyword evidence="4" id="KW-0175">Coiled coil</keyword>
<dbReference type="Gene3D" id="3.30.40.10">
    <property type="entry name" value="Zinc/RING finger domain, C3HC4 (zinc finger)"/>
    <property type="match status" value="1"/>
</dbReference>
<dbReference type="SMART" id="SM00249">
    <property type="entry name" value="PHD"/>
    <property type="match status" value="1"/>
</dbReference>
<evidence type="ECO:0000256" key="1">
    <source>
        <dbReference type="ARBA" id="ARBA00022723"/>
    </source>
</evidence>
<name>A0A1V6TLD7_9EURO</name>
<evidence type="ECO:0000313" key="7">
    <source>
        <dbReference type="EMBL" id="OQE26649.1"/>
    </source>
</evidence>
<keyword evidence="8" id="KW-1185">Reference proteome</keyword>
<dbReference type="OrthoDB" id="336088at2759"/>
<feature type="compositionally biased region" description="Polar residues" evidence="5">
    <location>
        <begin position="8"/>
        <end position="17"/>
    </location>
</feature>
<evidence type="ECO:0000256" key="3">
    <source>
        <dbReference type="ARBA" id="ARBA00022833"/>
    </source>
</evidence>
<dbReference type="InterPro" id="IPR001965">
    <property type="entry name" value="Znf_PHD"/>
</dbReference>
<reference evidence="8" key="1">
    <citation type="journal article" date="2017" name="Nat. Microbiol.">
        <title>Global analysis of biosynthetic gene clusters reveals vast potential of secondary metabolite production in Penicillium species.</title>
        <authorList>
            <person name="Nielsen J.C."/>
            <person name="Grijseels S."/>
            <person name="Prigent S."/>
            <person name="Ji B."/>
            <person name="Dainat J."/>
            <person name="Nielsen K.F."/>
            <person name="Frisvad J.C."/>
            <person name="Workman M."/>
            <person name="Nielsen J."/>
        </authorList>
    </citation>
    <scope>NUCLEOTIDE SEQUENCE [LARGE SCALE GENOMIC DNA]</scope>
    <source>
        <strain evidence="8">IBT 24891</strain>
    </source>
</reference>
<proteinExistence type="predicted"/>
<evidence type="ECO:0000259" key="6">
    <source>
        <dbReference type="SMART" id="SM00249"/>
    </source>
</evidence>
<keyword evidence="2" id="KW-0863">Zinc-finger</keyword>
<dbReference type="GO" id="GO:0008270">
    <property type="term" value="F:zinc ion binding"/>
    <property type="evidence" value="ECO:0007669"/>
    <property type="project" value="UniProtKB-KW"/>
</dbReference>
<feature type="compositionally biased region" description="Polar residues" evidence="5">
    <location>
        <begin position="189"/>
        <end position="209"/>
    </location>
</feature>
<feature type="compositionally biased region" description="Pro residues" evidence="5">
    <location>
        <begin position="140"/>
        <end position="154"/>
    </location>
</feature>
<dbReference type="STRING" id="303698.A0A1V6TLD7"/>
<keyword evidence="1" id="KW-0479">Metal-binding</keyword>
<evidence type="ECO:0000256" key="4">
    <source>
        <dbReference type="SAM" id="Coils"/>
    </source>
</evidence>
<dbReference type="EMBL" id="MLKD01000005">
    <property type="protein sequence ID" value="OQE26649.1"/>
    <property type="molecule type" value="Genomic_DNA"/>
</dbReference>
<dbReference type="SUPFAM" id="SSF57903">
    <property type="entry name" value="FYVE/PHD zinc finger"/>
    <property type="match status" value="1"/>
</dbReference>
<feature type="domain" description="Zinc finger PHD-type" evidence="6">
    <location>
        <begin position="88"/>
        <end position="130"/>
    </location>
</feature>
<organism evidence="7 8">
    <name type="scientific">Penicillium steckii</name>
    <dbReference type="NCBI Taxonomy" id="303698"/>
    <lineage>
        <taxon>Eukaryota</taxon>
        <taxon>Fungi</taxon>
        <taxon>Dikarya</taxon>
        <taxon>Ascomycota</taxon>
        <taxon>Pezizomycotina</taxon>
        <taxon>Eurotiomycetes</taxon>
        <taxon>Eurotiomycetidae</taxon>
        <taxon>Eurotiales</taxon>
        <taxon>Aspergillaceae</taxon>
        <taxon>Penicillium</taxon>
    </lineage>
</organism>
<feature type="region of interest" description="Disordered" evidence="5">
    <location>
        <begin position="1"/>
        <end position="53"/>
    </location>
</feature>
<dbReference type="InterPro" id="IPR011011">
    <property type="entry name" value="Znf_FYVE_PHD"/>
</dbReference>
<evidence type="ECO:0000256" key="2">
    <source>
        <dbReference type="ARBA" id="ARBA00022771"/>
    </source>
</evidence>
<comment type="caution">
    <text evidence="7">The sequence shown here is derived from an EMBL/GenBank/DDBJ whole genome shotgun (WGS) entry which is preliminary data.</text>
</comment>
<gene>
    <name evidence="7" type="ORF">PENSTE_c005G06233</name>
</gene>
<feature type="compositionally biased region" description="Polar residues" evidence="5">
    <location>
        <begin position="33"/>
        <end position="53"/>
    </location>
</feature>
<sequence>MPPRKTRAQNPRGSSKTGTRKRVRRDSSPEVRSGSQAGNDEQQEIVPQTQQSVKSWSSTIASIEAEAMSSQIQRYKDWKRHGSIHETTCRVCFGSGTLKPCYTCRLAFHVDCIPRDSLYKSSDLFCSICVNRGWHVSPPELTPPPSPTLGPTPRPGVAVESEPVVSVSRTMSIPNLVSSAFDPRPRPPSSTLQASQEAVSDSLHFNQTSDHVHHPPTTTINHSPPRHTQISDDNNNNNSVEPARPKRQRKSRYATLSSEVDASLAVLYHELESIASLKAQVEDLQNQTLRDAQVIKLRENSIAILRRDLEQRRTAEQEMVQFRAMKPQYDSLQRELDEVRAKNAALELELQESREETAAAKETVNDWKGKLSQLLGN</sequence>